<dbReference type="EMBL" id="BART01008082">
    <property type="protein sequence ID" value="GAG68436.1"/>
    <property type="molecule type" value="Genomic_DNA"/>
</dbReference>
<dbReference type="GO" id="GO:0003700">
    <property type="term" value="F:DNA-binding transcription factor activity"/>
    <property type="evidence" value="ECO:0007669"/>
    <property type="project" value="TreeGrafter"/>
</dbReference>
<name>X1B8Y1_9ZZZZ</name>
<dbReference type="InterPro" id="IPR001387">
    <property type="entry name" value="Cro/C1-type_HTH"/>
</dbReference>
<dbReference type="CDD" id="cd02209">
    <property type="entry name" value="cupin_XRE_C"/>
    <property type="match status" value="1"/>
</dbReference>
<dbReference type="GO" id="GO:0005829">
    <property type="term" value="C:cytosol"/>
    <property type="evidence" value="ECO:0007669"/>
    <property type="project" value="TreeGrafter"/>
</dbReference>
<dbReference type="PANTHER" id="PTHR46797">
    <property type="entry name" value="HTH-TYPE TRANSCRIPTIONAL REGULATOR"/>
    <property type="match status" value="1"/>
</dbReference>
<feature type="domain" description="HTH cro/C1-type" evidence="2">
    <location>
        <begin position="7"/>
        <end position="61"/>
    </location>
</feature>
<dbReference type="InterPro" id="IPR011051">
    <property type="entry name" value="RmlC_Cupin_sf"/>
</dbReference>
<dbReference type="SMART" id="SM00530">
    <property type="entry name" value="HTH_XRE"/>
    <property type="match status" value="1"/>
</dbReference>
<gene>
    <name evidence="3" type="ORF">S01H4_18252</name>
</gene>
<comment type="caution">
    <text evidence="3">The sequence shown here is derived from an EMBL/GenBank/DDBJ whole genome shotgun (WGS) entry which is preliminary data.</text>
</comment>
<dbReference type="Pfam" id="PF01381">
    <property type="entry name" value="HTH_3"/>
    <property type="match status" value="1"/>
</dbReference>
<protein>
    <recommendedName>
        <fullName evidence="2">HTH cro/C1-type domain-containing protein</fullName>
    </recommendedName>
</protein>
<sequence>MILGNKLKSIRIEKGMTLEELSQKSEVSKSLLSQIERDISVPTVITLEKITRAFGIATSELFFELENGAKRSTSLASEKEKAANLNAKQNFLDLKNLAVVRRGDRKKLILPRSEAEYELLSPDLQRKIEFITVHFPAKAKITDFFIHRGEECGVILEGKLKGIIGDEVVVLEEGDSIYLDSSIPHRWENIAEGETRAIWAVTPPSF</sequence>
<dbReference type="Pfam" id="PF07883">
    <property type="entry name" value="Cupin_2"/>
    <property type="match status" value="1"/>
</dbReference>
<dbReference type="Gene3D" id="1.10.260.40">
    <property type="entry name" value="lambda repressor-like DNA-binding domains"/>
    <property type="match status" value="1"/>
</dbReference>
<dbReference type="Gene3D" id="2.60.120.10">
    <property type="entry name" value="Jelly Rolls"/>
    <property type="match status" value="1"/>
</dbReference>
<dbReference type="InterPro" id="IPR014710">
    <property type="entry name" value="RmlC-like_jellyroll"/>
</dbReference>
<dbReference type="CDD" id="cd00093">
    <property type="entry name" value="HTH_XRE"/>
    <property type="match status" value="1"/>
</dbReference>
<accession>X1B8Y1</accession>
<evidence type="ECO:0000259" key="2">
    <source>
        <dbReference type="PROSITE" id="PS50943"/>
    </source>
</evidence>
<proteinExistence type="predicted"/>
<dbReference type="GO" id="GO:0003677">
    <property type="term" value="F:DNA binding"/>
    <property type="evidence" value="ECO:0007669"/>
    <property type="project" value="UniProtKB-KW"/>
</dbReference>
<dbReference type="InterPro" id="IPR013096">
    <property type="entry name" value="Cupin_2"/>
</dbReference>
<reference evidence="3" key="1">
    <citation type="journal article" date="2014" name="Front. Microbiol.">
        <title>High frequency of phylogenetically diverse reductive dehalogenase-homologous genes in deep subseafloor sedimentary metagenomes.</title>
        <authorList>
            <person name="Kawai M."/>
            <person name="Futagami T."/>
            <person name="Toyoda A."/>
            <person name="Takaki Y."/>
            <person name="Nishi S."/>
            <person name="Hori S."/>
            <person name="Arai W."/>
            <person name="Tsubouchi T."/>
            <person name="Morono Y."/>
            <person name="Uchiyama I."/>
            <person name="Ito T."/>
            <person name="Fujiyama A."/>
            <person name="Inagaki F."/>
            <person name="Takami H."/>
        </authorList>
    </citation>
    <scope>NUCLEOTIDE SEQUENCE</scope>
    <source>
        <strain evidence="3">Expedition CK06-06</strain>
    </source>
</reference>
<dbReference type="InterPro" id="IPR050807">
    <property type="entry name" value="TransReg_Diox_bact_type"/>
</dbReference>
<dbReference type="SUPFAM" id="SSF51182">
    <property type="entry name" value="RmlC-like cupins"/>
    <property type="match status" value="1"/>
</dbReference>
<evidence type="ECO:0000256" key="1">
    <source>
        <dbReference type="ARBA" id="ARBA00023125"/>
    </source>
</evidence>
<evidence type="ECO:0000313" key="3">
    <source>
        <dbReference type="EMBL" id="GAG68436.1"/>
    </source>
</evidence>
<dbReference type="PROSITE" id="PS50943">
    <property type="entry name" value="HTH_CROC1"/>
    <property type="match status" value="1"/>
</dbReference>
<dbReference type="SUPFAM" id="SSF47413">
    <property type="entry name" value="lambda repressor-like DNA-binding domains"/>
    <property type="match status" value="1"/>
</dbReference>
<keyword evidence="1" id="KW-0238">DNA-binding</keyword>
<dbReference type="InterPro" id="IPR010982">
    <property type="entry name" value="Lambda_DNA-bd_dom_sf"/>
</dbReference>
<dbReference type="AlphaFoldDB" id="X1B8Y1"/>
<organism evidence="3">
    <name type="scientific">marine sediment metagenome</name>
    <dbReference type="NCBI Taxonomy" id="412755"/>
    <lineage>
        <taxon>unclassified sequences</taxon>
        <taxon>metagenomes</taxon>
        <taxon>ecological metagenomes</taxon>
    </lineage>
</organism>
<dbReference type="PANTHER" id="PTHR46797:SF19">
    <property type="entry name" value="BLL2473 PROTEIN"/>
    <property type="match status" value="1"/>
</dbReference>